<protein>
    <submittedName>
        <fullName evidence="8">Type VII secretion protein EssA</fullName>
    </submittedName>
</protein>
<feature type="transmembrane region" description="Helical" evidence="7">
    <location>
        <begin position="135"/>
        <end position="155"/>
    </location>
</feature>
<evidence type="ECO:0000256" key="2">
    <source>
        <dbReference type="ARBA" id="ARBA00008570"/>
    </source>
</evidence>
<evidence type="ECO:0000256" key="6">
    <source>
        <dbReference type="ARBA" id="ARBA00023136"/>
    </source>
</evidence>
<sequence length="163" mass="19140">MSMRDNKFIKRAVFLMALLTFIPYSVSFANIDIEELEPNVYEKGKVNPNTDYLHEKSLYELKQPIPEEQKGLTFEKEDNPNEKIKKKLFQDQTNENNTIAAKAEQWKLFGDEKMESYQTRKYDSSKETKENTHLVMLYIVCIMIGIVLIFLLLIFKGKQRTSS</sequence>
<dbReference type="Proteomes" id="UP001237207">
    <property type="component" value="Unassembled WGS sequence"/>
</dbReference>
<keyword evidence="4 7" id="KW-0812">Transmembrane</keyword>
<dbReference type="Pfam" id="PF10661">
    <property type="entry name" value="EssA"/>
    <property type="match status" value="1"/>
</dbReference>
<evidence type="ECO:0000313" key="8">
    <source>
        <dbReference type="EMBL" id="MDQ0215835.1"/>
    </source>
</evidence>
<reference evidence="8" key="1">
    <citation type="submission" date="2023-07" db="EMBL/GenBank/DDBJ databases">
        <title>Genomic Encyclopedia of Type Strains, Phase IV (KMG-IV): sequencing the most valuable type-strain genomes for metagenomic binning, comparative biology and taxonomic classification.</title>
        <authorList>
            <person name="Goeker M."/>
        </authorList>
    </citation>
    <scope>NUCLEOTIDE SEQUENCE</scope>
    <source>
        <strain evidence="8">DSM 23947</strain>
    </source>
</reference>
<proteinExistence type="inferred from homology"/>
<keyword evidence="9" id="KW-1185">Reference proteome</keyword>
<dbReference type="RefSeq" id="WP_307257835.1">
    <property type="nucleotide sequence ID" value="NZ_JAUSUC010000028.1"/>
</dbReference>
<dbReference type="AlphaFoldDB" id="A0AAJ1WJN0"/>
<gene>
    <name evidence="8" type="ORF">J2S13_002255</name>
</gene>
<evidence type="ECO:0000256" key="7">
    <source>
        <dbReference type="SAM" id="Phobius"/>
    </source>
</evidence>
<dbReference type="InterPro" id="IPR018920">
    <property type="entry name" value="EssA/YueC"/>
</dbReference>
<organism evidence="8 9">
    <name type="scientific">Oikeobacillus pervagus</name>
    <dbReference type="NCBI Taxonomy" id="1325931"/>
    <lineage>
        <taxon>Bacteria</taxon>
        <taxon>Bacillati</taxon>
        <taxon>Bacillota</taxon>
        <taxon>Bacilli</taxon>
        <taxon>Bacillales</taxon>
        <taxon>Bacillaceae</taxon>
        <taxon>Oikeobacillus</taxon>
    </lineage>
</organism>
<evidence type="ECO:0000256" key="5">
    <source>
        <dbReference type="ARBA" id="ARBA00022989"/>
    </source>
</evidence>
<accession>A0AAJ1WJN0</accession>
<keyword evidence="3" id="KW-1003">Cell membrane</keyword>
<comment type="caution">
    <text evidence="8">The sequence shown here is derived from an EMBL/GenBank/DDBJ whole genome shotgun (WGS) entry which is preliminary data.</text>
</comment>
<comment type="subcellular location">
    <subcellularLocation>
        <location evidence="1">Cell membrane</location>
        <topology evidence="1">Single-pass membrane protein</topology>
    </subcellularLocation>
</comment>
<name>A0AAJ1WJN0_9BACI</name>
<dbReference type="NCBIfam" id="TIGR03927">
    <property type="entry name" value="T7SS_EssA_Firm"/>
    <property type="match status" value="1"/>
</dbReference>
<evidence type="ECO:0000256" key="3">
    <source>
        <dbReference type="ARBA" id="ARBA00022475"/>
    </source>
</evidence>
<dbReference type="GO" id="GO:0005886">
    <property type="term" value="C:plasma membrane"/>
    <property type="evidence" value="ECO:0007669"/>
    <property type="project" value="UniProtKB-SubCell"/>
</dbReference>
<dbReference type="InterPro" id="IPR034026">
    <property type="entry name" value="EssA"/>
</dbReference>
<evidence type="ECO:0000256" key="4">
    <source>
        <dbReference type="ARBA" id="ARBA00022692"/>
    </source>
</evidence>
<comment type="similarity">
    <text evidence="2">Belongs to the EssA family.</text>
</comment>
<evidence type="ECO:0000313" key="9">
    <source>
        <dbReference type="Proteomes" id="UP001237207"/>
    </source>
</evidence>
<keyword evidence="5 7" id="KW-1133">Transmembrane helix</keyword>
<evidence type="ECO:0000256" key="1">
    <source>
        <dbReference type="ARBA" id="ARBA00004162"/>
    </source>
</evidence>
<dbReference type="EMBL" id="JAUSUC010000028">
    <property type="protein sequence ID" value="MDQ0215835.1"/>
    <property type="molecule type" value="Genomic_DNA"/>
</dbReference>
<keyword evidence="6 7" id="KW-0472">Membrane</keyword>